<accession>A0ABT8MI90</accession>
<organism evidence="1 2">
    <name type="scientific">Pseudidiomarina terrestris</name>
    <dbReference type="NCBI Taxonomy" id="2820060"/>
    <lineage>
        <taxon>Bacteria</taxon>
        <taxon>Pseudomonadati</taxon>
        <taxon>Pseudomonadota</taxon>
        <taxon>Gammaproteobacteria</taxon>
        <taxon>Alteromonadales</taxon>
        <taxon>Idiomarinaceae</taxon>
        <taxon>Pseudidiomarina</taxon>
    </lineage>
</organism>
<dbReference type="NCBIfam" id="NF047637">
    <property type="entry name" value="lipo_CC0125"/>
    <property type="match status" value="1"/>
</dbReference>
<name>A0ABT8MI90_9GAMM</name>
<evidence type="ECO:0000313" key="1">
    <source>
        <dbReference type="EMBL" id="MDN7129661.1"/>
    </source>
</evidence>
<dbReference type="Proteomes" id="UP001169491">
    <property type="component" value="Unassembled WGS sequence"/>
</dbReference>
<proteinExistence type="predicted"/>
<reference evidence="1 2" key="1">
    <citation type="submission" date="2021-03" db="EMBL/GenBank/DDBJ databases">
        <title>Pseudidiomarina terrestris, a new bacterium isolated from saline soil.</title>
        <authorList>
            <person name="Galisteo C."/>
            <person name="De La Haba R."/>
            <person name="Sanchez-Porro C."/>
            <person name="Ventosa A."/>
        </authorList>
    </citation>
    <scope>NUCLEOTIDE SEQUENCE [LARGE SCALE GENOMIC DNA]</scope>
    <source>
        <strain evidence="2">1APR75-15</strain>
    </source>
</reference>
<evidence type="ECO:0000313" key="2">
    <source>
        <dbReference type="Proteomes" id="UP001169491"/>
    </source>
</evidence>
<dbReference type="EMBL" id="JAGGJC010000002">
    <property type="protein sequence ID" value="MDN7129661.1"/>
    <property type="molecule type" value="Genomic_DNA"/>
</dbReference>
<sequence>MARHTNWSLIVMVASITFLGGCATGYQSQGFTGGFSETQLDKNVFVVTFKGNGFTSFEKASDYSLLRSAELALETGYEYFAIIDGQSYATNSTYTTPTTSNTTMNAYTYGNSAYGNATTTTYGGQTFNISKPNVSNTIYCFKEKPEGIFVYNAPFLIDSLSSKYGIVRDGND</sequence>
<gene>
    <name evidence="1" type="ORF">J6I92_07235</name>
</gene>
<keyword evidence="2" id="KW-1185">Reference proteome</keyword>
<comment type="caution">
    <text evidence="1">The sequence shown here is derived from an EMBL/GenBank/DDBJ whole genome shotgun (WGS) entry which is preliminary data.</text>
</comment>
<protein>
    <submittedName>
        <fullName evidence="1">Uncharacterized protein</fullName>
    </submittedName>
</protein>
<dbReference type="PROSITE" id="PS51257">
    <property type="entry name" value="PROKAR_LIPOPROTEIN"/>
    <property type="match status" value="1"/>
</dbReference>
<dbReference type="RefSeq" id="WP_301834499.1">
    <property type="nucleotide sequence ID" value="NZ_JAGGJC010000002.1"/>
</dbReference>